<name>A0A195BXY9_9HYME</name>
<keyword evidence="2" id="KW-1185">Reference proteome</keyword>
<evidence type="ECO:0008006" key="3">
    <source>
        <dbReference type="Google" id="ProtNLM"/>
    </source>
</evidence>
<sequence>MEKEQYRSVICCLFLDRKTCKEIKTKLDAIYGNPSLSTITVRLNCFLECARLHRLFGKGKNYHEVVCKWLSGKRFTSNEVIAETKAYFAECDKSYFSEGLKK</sequence>
<accession>A0A195BXY9</accession>
<dbReference type="EMBL" id="KQ978501">
    <property type="protein sequence ID" value="KYM93524.1"/>
    <property type="molecule type" value="Genomic_DNA"/>
</dbReference>
<dbReference type="Proteomes" id="UP000078542">
    <property type="component" value="Unassembled WGS sequence"/>
</dbReference>
<reference evidence="1 2" key="1">
    <citation type="submission" date="2016-03" db="EMBL/GenBank/DDBJ databases">
        <title>Cyphomyrmex costatus WGS genome.</title>
        <authorList>
            <person name="Nygaard S."/>
            <person name="Hu H."/>
            <person name="Boomsma J."/>
            <person name="Zhang G."/>
        </authorList>
    </citation>
    <scope>NUCLEOTIDE SEQUENCE [LARGE SCALE GENOMIC DNA]</scope>
    <source>
        <strain evidence="1">MS0001</strain>
        <tissue evidence="1">Whole body</tissue>
    </source>
</reference>
<evidence type="ECO:0000313" key="1">
    <source>
        <dbReference type="EMBL" id="KYM93524.1"/>
    </source>
</evidence>
<protein>
    <recommendedName>
        <fullName evidence="3">Mos1 transposase HTH domain-containing protein</fullName>
    </recommendedName>
</protein>
<organism evidence="1 2">
    <name type="scientific">Cyphomyrmex costatus</name>
    <dbReference type="NCBI Taxonomy" id="456900"/>
    <lineage>
        <taxon>Eukaryota</taxon>
        <taxon>Metazoa</taxon>
        <taxon>Ecdysozoa</taxon>
        <taxon>Arthropoda</taxon>
        <taxon>Hexapoda</taxon>
        <taxon>Insecta</taxon>
        <taxon>Pterygota</taxon>
        <taxon>Neoptera</taxon>
        <taxon>Endopterygota</taxon>
        <taxon>Hymenoptera</taxon>
        <taxon>Apocrita</taxon>
        <taxon>Aculeata</taxon>
        <taxon>Formicoidea</taxon>
        <taxon>Formicidae</taxon>
        <taxon>Myrmicinae</taxon>
        <taxon>Cyphomyrmex</taxon>
    </lineage>
</organism>
<proteinExistence type="predicted"/>
<dbReference type="AlphaFoldDB" id="A0A195BXY9"/>
<gene>
    <name evidence="1" type="ORF">ALC62_15882</name>
</gene>
<evidence type="ECO:0000313" key="2">
    <source>
        <dbReference type="Proteomes" id="UP000078542"/>
    </source>
</evidence>